<feature type="compositionally biased region" description="Acidic residues" evidence="9">
    <location>
        <begin position="825"/>
        <end position="839"/>
    </location>
</feature>
<dbReference type="GO" id="GO:0008955">
    <property type="term" value="F:peptidoglycan glycosyltransferase activity"/>
    <property type="evidence" value="ECO:0007669"/>
    <property type="project" value="UniProtKB-EC"/>
</dbReference>
<dbReference type="InterPro" id="IPR050396">
    <property type="entry name" value="Glycosyltr_51/Transpeptidase"/>
</dbReference>
<dbReference type="EMBL" id="JACCCC010000001">
    <property type="protein sequence ID" value="NYE50655.1"/>
    <property type="molecule type" value="Genomic_DNA"/>
</dbReference>
<dbReference type="RefSeq" id="WP_179646107.1">
    <property type="nucleotide sequence ID" value="NZ_JACCCC010000001.1"/>
</dbReference>
<organism evidence="13 14">
    <name type="scientific">Spinactinospora alkalitolerans</name>
    <dbReference type="NCBI Taxonomy" id="687207"/>
    <lineage>
        <taxon>Bacteria</taxon>
        <taxon>Bacillati</taxon>
        <taxon>Actinomycetota</taxon>
        <taxon>Actinomycetes</taxon>
        <taxon>Streptosporangiales</taxon>
        <taxon>Nocardiopsidaceae</taxon>
        <taxon>Spinactinospora</taxon>
    </lineage>
</organism>
<evidence type="ECO:0000256" key="10">
    <source>
        <dbReference type="SAM" id="Phobius"/>
    </source>
</evidence>
<evidence type="ECO:0000256" key="8">
    <source>
        <dbReference type="ARBA" id="ARBA00049902"/>
    </source>
</evidence>
<feature type="transmembrane region" description="Helical" evidence="10">
    <location>
        <begin position="146"/>
        <end position="168"/>
    </location>
</feature>
<dbReference type="GO" id="GO:0009002">
    <property type="term" value="F:serine-type D-Ala-D-Ala carboxypeptidase activity"/>
    <property type="evidence" value="ECO:0007669"/>
    <property type="project" value="UniProtKB-EC"/>
</dbReference>
<dbReference type="AlphaFoldDB" id="A0A852U528"/>
<evidence type="ECO:0000256" key="7">
    <source>
        <dbReference type="ARBA" id="ARBA00034000"/>
    </source>
</evidence>
<dbReference type="GO" id="GO:0009252">
    <property type="term" value="P:peptidoglycan biosynthetic process"/>
    <property type="evidence" value="ECO:0007669"/>
    <property type="project" value="TreeGrafter"/>
</dbReference>
<keyword evidence="1 13" id="KW-0121">Carboxypeptidase</keyword>
<dbReference type="PANTHER" id="PTHR32282:SF34">
    <property type="entry name" value="PENICILLIN-BINDING PROTEIN 1A"/>
    <property type="match status" value="1"/>
</dbReference>
<dbReference type="SUPFAM" id="SSF53955">
    <property type="entry name" value="Lysozyme-like"/>
    <property type="match status" value="1"/>
</dbReference>
<keyword evidence="10" id="KW-0472">Membrane</keyword>
<comment type="catalytic activity">
    <reaction evidence="7">
        <text>Preferential cleavage: (Ac)2-L-Lys-D-Ala-|-D-Ala. Also transpeptidation of peptidyl-alanyl moieties that are N-acyl substituents of D-alanine.</text>
        <dbReference type="EC" id="3.4.16.4"/>
    </reaction>
</comment>
<dbReference type="GO" id="GO:0008658">
    <property type="term" value="F:penicillin binding"/>
    <property type="evidence" value="ECO:0007669"/>
    <property type="project" value="InterPro"/>
</dbReference>
<dbReference type="InterPro" id="IPR001264">
    <property type="entry name" value="Glyco_trans_51"/>
</dbReference>
<comment type="catalytic activity">
    <reaction evidence="8">
        <text>[GlcNAc-(1-&gt;4)-Mur2Ac(oyl-L-Ala-gamma-D-Glu-L-Lys-D-Ala-D-Ala)](n)-di-trans,octa-cis-undecaprenyl diphosphate + beta-D-GlcNAc-(1-&gt;4)-Mur2Ac(oyl-L-Ala-gamma-D-Glu-L-Lys-D-Ala-D-Ala)-di-trans,octa-cis-undecaprenyl diphosphate = [GlcNAc-(1-&gt;4)-Mur2Ac(oyl-L-Ala-gamma-D-Glu-L-Lys-D-Ala-D-Ala)](n+1)-di-trans,octa-cis-undecaprenyl diphosphate + di-trans,octa-cis-undecaprenyl diphosphate + H(+)</text>
        <dbReference type="Rhea" id="RHEA:23708"/>
        <dbReference type="Rhea" id="RHEA-COMP:9602"/>
        <dbReference type="Rhea" id="RHEA-COMP:9603"/>
        <dbReference type="ChEBI" id="CHEBI:15378"/>
        <dbReference type="ChEBI" id="CHEBI:58405"/>
        <dbReference type="ChEBI" id="CHEBI:60033"/>
        <dbReference type="ChEBI" id="CHEBI:78435"/>
        <dbReference type="EC" id="2.4.99.28"/>
    </reaction>
</comment>
<feature type="compositionally biased region" description="Basic and acidic residues" evidence="9">
    <location>
        <begin position="86"/>
        <end position="114"/>
    </location>
</feature>
<accession>A0A852U528</accession>
<feature type="compositionally biased region" description="Acidic residues" evidence="9">
    <location>
        <begin position="788"/>
        <end position="799"/>
    </location>
</feature>
<evidence type="ECO:0000259" key="11">
    <source>
        <dbReference type="Pfam" id="PF00905"/>
    </source>
</evidence>
<dbReference type="Gene3D" id="3.40.710.10">
    <property type="entry name" value="DD-peptidase/beta-lactamase superfamily"/>
    <property type="match status" value="1"/>
</dbReference>
<sequence>MSTERRRSAGGRRRAGGPEDPRGNGGRRAPRGPAEDERAAGGRRRAREDNGFWDDDAERRPRRSRDDYDDDRPRRRSAAAAAAAEGGREGARRRPRGDDHGDRPRRRPGAEAGRRGGGRRRPPGKDDEYDERGPVKRFFAKVWKPALVVCAIGFITVVAAFGVAYALMPSPTEMGAQASATDASTSIRFADETEATTFGEVNRIPVEREQIPESVVSGVIGSEQRGFWEDPAISPTGTARAVLSGGSAGGGSSITQQMARNYYDGLSQDRSYLRKFKEIIVAFKVEQSLTKDEILTQYLNTIYFGRNAYGVQAAAQAYFGKNVEDLSSAEGAFIGAIIQQPGNFQNVEPGSEMEEVLKGRWDYAVNGMVVLHEEDPERGISQAEADELEFPETIPFEPGDNYAGYNGYIIQAVQEELKERYDLTDQQLALGGYQVTTSLEKKYMDAANKAFDEGLPGGMEAMPERTNYGLASVDPRTGEVKGFYGGADFSTDTNNSLTERAQAGSAFKPYVLATGLSQGISLNSTFDGDSPQEFPGVGEPIQNDSNVSHGQVNLVESTAESINTSFVELAIQVTPAAVTETARKAGIPEEQFETAEMGPNIALGTYQVTALDQAAGFSTFANGGVHMPQHMVTGVKDAEGNVLEPNDADRLESGNRAFSADVAADATYAMTQVVDGGGGENAALPDRPVAGKTGTSNSAKSAWFVGYTPQLSTAVGLSRDDGQALDIPGVDAIYGGTTSAKVWRAYMSEVMEGEEVMRFPPRANVGDDQNFAPTPSTTPSETATPDTETSEPPDLETSEPPDPSTSESPEEVDCDDPMNMGNPQCEDEQGETGDPENPDDCVPSVFNDCDDQQTEEPNNNSRDNNNAAGDYAARRE</sequence>
<feature type="region of interest" description="Disordered" evidence="9">
    <location>
        <begin position="1"/>
        <end position="131"/>
    </location>
</feature>
<comment type="caution">
    <text evidence="13">The sequence shown here is derived from an EMBL/GenBank/DDBJ whole genome shotgun (WGS) entry which is preliminary data.</text>
</comment>
<dbReference type="InterPro" id="IPR012338">
    <property type="entry name" value="Beta-lactam/transpept-like"/>
</dbReference>
<proteinExistence type="predicted"/>
<evidence type="ECO:0000256" key="3">
    <source>
        <dbReference type="ARBA" id="ARBA00022676"/>
    </source>
</evidence>
<evidence type="ECO:0000313" key="13">
    <source>
        <dbReference type="EMBL" id="NYE50655.1"/>
    </source>
</evidence>
<feature type="domain" description="Penicillin-binding protein transpeptidase" evidence="11">
    <location>
        <begin position="473"/>
        <end position="710"/>
    </location>
</feature>
<feature type="compositionally biased region" description="Basic and acidic residues" evidence="9">
    <location>
        <begin position="33"/>
        <end position="50"/>
    </location>
</feature>
<name>A0A852U528_9ACTN</name>
<evidence type="ECO:0000313" key="14">
    <source>
        <dbReference type="Proteomes" id="UP000589036"/>
    </source>
</evidence>
<keyword evidence="10" id="KW-0812">Transmembrane</keyword>
<evidence type="ECO:0000256" key="5">
    <source>
        <dbReference type="ARBA" id="ARBA00022801"/>
    </source>
</evidence>
<protein>
    <submittedName>
        <fullName evidence="13">Membrane peptidoglycan carboxypeptidase</fullName>
    </submittedName>
</protein>
<evidence type="ECO:0000256" key="4">
    <source>
        <dbReference type="ARBA" id="ARBA00022679"/>
    </source>
</evidence>
<dbReference type="Proteomes" id="UP000589036">
    <property type="component" value="Unassembled WGS sequence"/>
</dbReference>
<gene>
    <name evidence="13" type="ORF">HDA32_005775</name>
</gene>
<evidence type="ECO:0000256" key="9">
    <source>
        <dbReference type="SAM" id="MobiDB-lite"/>
    </source>
</evidence>
<feature type="domain" description="Glycosyl transferase family 51" evidence="12">
    <location>
        <begin position="195"/>
        <end position="368"/>
    </location>
</feature>
<keyword evidence="4" id="KW-0808">Transferase</keyword>
<reference evidence="13 14" key="1">
    <citation type="submission" date="2020-07" db="EMBL/GenBank/DDBJ databases">
        <title>Sequencing the genomes of 1000 actinobacteria strains.</title>
        <authorList>
            <person name="Klenk H.-P."/>
        </authorList>
    </citation>
    <scope>NUCLEOTIDE SEQUENCE [LARGE SCALE GENOMIC DNA]</scope>
    <source>
        <strain evidence="13 14">CXB654</strain>
    </source>
</reference>
<feature type="region of interest" description="Disordered" evidence="9">
    <location>
        <begin position="760"/>
        <end position="876"/>
    </location>
</feature>
<dbReference type="PANTHER" id="PTHR32282">
    <property type="entry name" value="BINDING PROTEIN TRANSPEPTIDASE, PUTATIVE-RELATED"/>
    <property type="match status" value="1"/>
</dbReference>
<feature type="compositionally biased region" description="Low complexity" evidence="9">
    <location>
        <begin position="773"/>
        <end position="787"/>
    </location>
</feature>
<dbReference type="InterPro" id="IPR023346">
    <property type="entry name" value="Lysozyme-like_dom_sf"/>
</dbReference>
<keyword evidence="6" id="KW-0511">Multifunctional enzyme</keyword>
<evidence type="ECO:0000259" key="12">
    <source>
        <dbReference type="Pfam" id="PF00912"/>
    </source>
</evidence>
<dbReference type="Pfam" id="PF00905">
    <property type="entry name" value="Transpeptidase"/>
    <property type="match status" value="1"/>
</dbReference>
<keyword evidence="3" id="KW-0328">Glycosyltransferase</keyword>
<dbReference type="InterPro" id="IPR001460">
    <property type="entry name" value="PCN-bd_Tpept"/>
</dbReference>
<dbReference type="GO" id="GO:0030288">
    <property type="term" value="C:outer membrane-bounded periplasmic space"/>
    <property type="evidence" value="ECO:0007669"/>
    <property type="project" value="TreeGrafter"/>
</dbReference>
<dbReference type="InterPro" id="IPR036950">
    <property type="entry name" value="PBP_transglycosylase"/>
</dbReference>
<dbReference type="SUPFAM" id="SSF56601">
    <property type="entry name" value="beta-lactamase/transpeptidase-like"/>
    <property type="match status" value="1"/>
</dbReference>
<keyword evidence="10" id="KW-1133">Transmembrane helix</keyword>
<keyword evidence="14" id="KW-1185">Reference proteome</keyword>
<dbReference type="Pfam" id="PF00912">
    <property type="entry name" value="Transgly"/>
    <property type="match status" value="1"/>
</dbReference>
<dbReference type="Gene3D" id="1.10.3810.10">
    <property type="entry name" value="Biosynthetic peptidoglycan transglycosylase-like"/>
    <property type="match status" value="1"/>
</dbReference>
<evidence type="ECO:0000256" key="2">
    <source>
        <dbReference type="ARBA" id="ARBA00022670"/>
    </source>
</evidence>
<evidence type="ECO:0000256" key="6">
    <source>
        <dbReference type="ARBA" id="ARBA00023268"/>
    </source>
</evidence>
<evidence type="ECO:0000256" key="1">
    <source>
        <dbReference type="ARBA" id="ARBA00022645"/>
    </source>
</evidence>
<dbReference type="GO" id="GO:0006508">
    <property type="term" value="P:proteolysis"/>
    <property type="evidence" value="ECO:0007669"/>
    <property type="project" value="UniProtKB-KW"/>
</dbReference>
<keyword evidence="5" id="KW-0378">Hydrolase</keyword>
<keyword evidence="2" id="KW-0645">Protease</keyword>